<sequence>MSKLSYLFIGVPTLYFLSAMGAFLFEIFSWIDIACRYGE</sequence>
<keyword evidence="1" id="KW-1133">Transmembrane helix</keyword>
<keyword evidence="1" id="KW-0812">Transmembrane</keyword>
<evidence type="ECO:0000313" key="2">
    <source>
        <dbReference type="EMBL" id="VYT30323.1"/>
    </source>
</evidence>
<accession>A0A6N2VL51</accession>
<evidence type="ECO:0000256" key="1">
    <source>
        <dbReference type="SAM" id="Phobius"/>
    </source>
</evidence>
<organism evidence="2">
    <name type="scientific">Bacteroides intestinalis</name>
    <dbReference type="NCBI Taxonomy" id="329854"/>
    <lineage>
        <taxon>Bacteria</taxon>
        <taxon>Pseudomonadati</taxon>
        <taxon>Bacteroidota</taxon>
        <taxon>Bacteroidia</taxon>
        <taxon>Bacteroidales</taxon>
        <taxon>Bacteroidaceae</taxon>
        <taxon>Bacteroides</taxon>
    </lineage>
</organism>
<keyword evidence="1" id="KW-0472">Membrane</keyword>
<feature type="transmembrane region" description="Helical" evidence="1">
    <location>
        <begin position="6"/>
        <end position="31"/>
    </location>
</feature>
<dbReference type="AlphaFoldDB" id="A0A6N2VL51"/>
<reference evidence="2" key="1">
    <citation type="submission" date="2019-11" db="EMBL/GenBank/DDBJ databases">
        <authorList>
            <person name="Feng L."/>
        </authorList>
    </citation>
    <scope>NUCLEOTIDE SEQUENCE</scope>
    <source>
        <strain evidence="2">BintestinalisLFYP9</strain>
    </source>
</reference>
<name>A0A6N2VL51_9BACE</name>
<gene>
    <name evidence="2" type="ORF">BILFYP9_02663</name>
</gene>
<dbReference type="EMBL" id="CACRSU010000029">
    <property type="protein sequence ID" value="VYT30323.1"/>
    <property type="molecule type" value="Genomic_DNA"/>
</dbReference>
<proteinExistence type="predicted"/>
<protein>
    <submittedName>
        <fullName evidence="2">Uncharacterized protein</fullName>
    </submittedName>
</protein>